<evidence type="ECO:0000313" key="2">
    <source>
        <dbReference type="Proteomes" id="UP000042527"/>
    </source>
</evidence>
<sequence length="39" mass="4881">MQRGRVRNKSDTIRFFNVFYINHKKFYQKESDTAQRWAI</sequence>
<dbReference type="EMBL" id="CDNC01000023">
    <property type="protein sequence ID" value="CEM62303.1"/>
    <property type="molecule type" value="Genomic_DNA"/>
</dbReference>
<name>A0A0B7GUX7_TREPH</name>
<keyword evidence="2" id="KW-1185">Reference proteome</keyword>
<organism evidence="1 2">
    <name type="scientific">Treponema phagedenis</name>
    <dbReference type="NCBI Taxonomy" id="162"/>
    <lineage>
        <taxon>Bacteria</taxon>
        <taxon>Pseudomonadati</taxon>
        <taxon>Spirochaetota</taxon>
        <taxon>Spirochaetia</taxon>
        <taxon>Spirochaetales</taxon>
        <taxon>Treponemataceae</taxon>
        <taxon>Treponema</taxon>
    </lineage>
</organism>
<evidence type="ECO:0000313" key="1">
    <source>
        <dbReference type="EMBL" id="CEM62303.1"/>
    </source>
</evidence>
<reference evidence="2" key="1">
    <citation type="submission" date="2015-01" db="EMBL/GenBank/DDBJ databases">
        <authorList>
            <person name="Manzoor Shahid"/>
            <person name="Zubair Saima"/>
        </authorList>
    </citation>
    <scope>NUCLEOTIDE SEQUENCE [LARGE SCALE GENOMIC DNA]</scope>
    <source>
        <strain evidence="2">V1</strain>
    </source>
</reference>
<gene>
    <name evidence="1" type="ORF">TPHV1_30198</name>
</gene>
<protein>
    <submittedName>
        <fullName evidence="1">Uncharacterized protein</fullName>
    </submittedName>
</protein>
<dbReference type="AlphaFoldDB" id="A0A0B7GUX7"/>
<accession>A0A0B7GUX7</accession>
<proteinExistence type="predicted"/>
<dbReference type="Proteomes" id="UP000042527">
    <property type="component" value="Unassembled WGS sequence"/>
</dbReference>